<dbReference type="GO" id="GO:0020037">
    <property type="term" value="F:heme binding"/>
    <property type="evidence" value="ECO:0007669"/>
    <property type="project" value="TreeGrafter"/>
</dbReference>
<dbReference type="SMART" id="SM01117">
    <property type="entry name" value="Cyt-b5"/>
    <property type="match status" value="1"/>
</dbReference>
<organism evidence="8 9">
    <name type="scientific">Saccharospirillum salsuginis</name>
    <dbReference type="NCBI Taxonomy" id="418750"/>
    <lineage>
        <taxon>Bacteria</taxon>
        <taxon>Pseudomonadati</taxon>
        <taxon>Pseudomonadota</taxon>
        <taxon>Gammaproteobacteria</taxon>
        <taxon>Oceanospirillales</taxon>
        <taxon>Saccharospirillaceae</taxon>
        <taxon>Saccharospirillum</taxon>
    </lineage>
</organism>
<protein>
    <recommendedName>
        <fullName evidence="7">Cytochrome b5 heme-binding domain-containing protein</fullName>
    </recommendedName>
</protein>
<comment type="similarity">
    <text evidence="4">Belongs to the cytochrome b5 family.</text>
</comment>
<dbReference type="GO" id="GO:0010181">
    <property type="term" value="F:FMN binding"/>
    <property type="evidence" value="ECO:0007669"/>
    <property type="project" value="InterPro"/>
</dbReference>
<dbReference type="Proteomes" id="UP000626148">
    <property type="component" value="Unassembled WGS sequence"/>
</dbReference>
<reference evidence="8" key="2">
    <citation type="submission" date="2020-09" db="EMBL/GenBank/DDBJ databases">
        <authorList>
            <person name="Sun Q."/>
            <person name="Kim S."/>
        </authorList>
    </citation>
    <scope>NUCLEOTIDE SEQUENCE</scope>
    <source>
        <strain evidence="8">KCTC 22169</strain>
    </source>
</reference>
<evidence type="ECO:0000256" key="4">
    <source>
        <dbReference type="ARBA" id="ARBA00038168"/>
    </source>
</evidence>
<keyword evidence="6" id="KW-0732">Signal</keyword>
<evidence type="ECO:0000256" key="3">
    <source>
        <dbReference type="ARBA" id="ARBA00023004"/>
    </source>
</evidence>
<gene>
    <name evidence="8" type="ORF">GCM10007392_03910</name>
</gene>
<dbReference type="GO" id="GO:0046872">
    <property type="term" value="F:metal ion binding"/>
    <property type="evidence" value="ECO:0007669"/>
    <property type="project" value="UniProtKB-KW"/>
</dbReference>
<dbReference type="InterPro" id="IPR001199">
    <property type="entry name" value="Cyt_B5-like_heme/steroid-bd"/>
</dbReference>
<evidence type="ECO:0000313" key="8">
    <source>
        <dbReference type="EMBL" id="GGX40413.1"/>
    </source>
</evidence>
<reference evidence="8" key="1">
    <citation type="journal article" date="2014" name="Int. J. Syst. Evol. Microbiol.">
        <title>Complete genome sequence of Corynebacterium casei LMG S-19264T (=DSM 44701T), isolated from a smear-ripened cheese.</title>
        <authorList>
            <consortium name="US DOE Joint Genome Institute (JGI-PGF)"/>
            <person name="Walter F."/>
            <person name="Albersmeier A."/>
            <person name="Kalinowski J."/>
            <person name="Ruckert C."/>
        </authorList>
    </citation>
    <scope>NUCLEOTIDE SEQUENCE</scope>
    <source>
        <strain evidence="8">KCTC 22169</strain>
    </source>
</reference>
<dbReference type="PANTHER" id="PTHR19359">
    <property type="entry name" value="CYTOCHROME B5"/>
    <property type="match status" value="1"/>
</dbReference>
<keyword evidence="2" id="KW-0479">Metal-binding</keyword>
<accession>A0A918K169</accession>
<feature type="domain" description="Cytochrome b5 heme-binding" evidence="7">
    <location>
        <begin position="36"/>
        <end position="116"/>
    </location>
</feature>
<dbReference type="InterPro" id="IPR036400">
    <property type="entry name" value="Cyt_B5-like_heme/steroid_sf"/>
</dbReference>
<dbReference type="InterPro" id="IPR007329">
    <property type="entry name" value="FMN-bd"/>
</dbReference>
<evidence type="ECO:0000313" key="9">
    <source>
        <dbReference type="Proteomes" id="UP000626148"/>
    </source>
</evidence>
<dbReference type="Gene3D" id="3.10.120.10">
    <property type="entry name" value="Cytochrome b5-like heme/steroid binding domain"/>
    <property type="match status" value="1"/>
</dbReference>
<evidence type="ECO:0000256" key="5">
    <source>
        <dbReference type="SAM" id="MobiDB-lite"/>
    </source>
</evidence>
<feature type="chain" id="PRO_5038023116" description="Cytochrome b5 heme-binding domain-containing protein" evidence="6">
    <location>
        <begin position="33"/>
        <end position="257"/>
    </location>
</feature>
<feature type="signal peptide" evidence="6">
    <location>
        <begin position="1"/>
        <end position="32"/>
    </location>
</feature>
<proteinExistence type="inferred from homology"/>
<evidence type="ECO:0000256" key="2">
    <source>
        <dbReference type="ARBA" id="ARBA00022723"/>
    </source>
</evidence>
<dbReference type="EMBL" id="BMXR01000001">
    <property type="protein sequence ID" value="GGX40413.1"/>
    <property type="molecule type" value="Genomic_DNA"/>
</dbReference>
<comment type="caution">
    <text evidence="8">The sequence shown here is derived from an EMBL/GenBank/DDBJ whole genome shotgun (WGS) entry which is preliminary data.</text>
</comment>
<dbReference type="SUPFAM" id="SSF55856">
    <property type="entry name" value="Cytochrome b5-like heme/steroid binding domain"/>
    <property type="match status" value="1"/>
</dbReference>
<keyword evidence="1" id="KW-0349">Heme</keyword>
<evidence type="ECO:0000256" key="1">
    <source>
        <dbReference type="ARBA" id="ARBA00022617"/>
    </source>
</evidence>
<dbReference type="InterPro" id="IPR050668">
    <property type="entry name" value="Cytochrome_b5"/>
</dbReference>
<evidence type="ECO:0000256" key="6">
    <source>
        <dbReference type="SAM" id="SignalP"/>
    </source>
</evidence>
<sequence length="257" mass="27699">MNQIAYTLFIAFVSSVLTLAGVVWLSPGQAMAETTPNTVSLQELASHDSADSCWKAIDGRVYDITDYINFHPTDPEVVTEWCGKVATDAWYDKGNGRAHSARATAMLAEYYVGVLEGAQVSGPLEAVEPEPASKPALPSTGEYKDGSYYAESEPSSRGWISMVEISVMNGRIIAVYYDEIQRDEEGNVTTRKSADMNYAQRWRGVSGGVTQLTAFPAYARQLVNTGVPEGVDALSGATGAYDGFQAVVRDALSQATP</sequence>
<evidence type="ECO:0000259" key="7">
    <source>
        <dbReference type="PROSITE" id="PS50255"/>
    </source>
</evidence>
<dbReference type="Pfam" id="PF00173">
    <property type="entry name" value="Cyt-b5"/>
    <property type="match status" value="1"/>
</dbReference>
<feature type="region of interest" description="Disordered" evidence="5">
    <location>
        <begin position="126"/>
        <end position="153"/>
    </location>
</feature>
<dbReference type="AlphaFoldDB" id="A0A918K169"/>
<keyword evidence="9" id="KW-1185">Reference proteome</keyword>
<dbReference type="PROSITE" id="PS50255">
    <property type="entry name" value="CYTOCHROME_B5_2"/>
    <property type="match status" value="1"/>
</dbReference>
<dbReference type="GO" id="GO:0016020">
    <property type="term" value="C:membrane"/>
    <property type="evidence" value="ECO:0007669"/>
    <property type="project" value="InterPro"/>
</dbReference>
<dbReference type="RefSeq" id="WP_189606804.1">
    <property type="nucleotide sequence ID" value="NZ_BMXR01000001.1"/>
</dbReference>
<dbReference type="SMART" id="SM00900">
    <property type="entry name" value="FMN_bind"/>
    <property type="match status" value="1"/>
</dbReference>
<dbReference type="Gene3D" id="3.90.1010.20">
    <property type="match status" value="1"/>
</dbReference>
<keyword evidence="3" id="KW-0408">Iron</keyword>
<name>A0A918K169_9GAMM</name>